<dbReference type="NCBIfam" id="NF004720">
    <property type="entry name" value="PRK06064.1"/>
    <property type="match status" value="1"/>
</dbReference>
<protein>
    <recommendedName>
        <fullName evidence="5">Acetyl-CoA acetyltransferase</fullName>
    </recommendedName>
</protein>
<dbReference type="InterPro" id="IPR016039">
    <property type="entry name" value="Thiolase-like"/>
</dbReference>
<dbReference type="Pfam" id="PF22691">
    <property type="entry name" value="Thiolase_C_1"/>
    <property type="match status" value="1"/>
</dbReference>
<dbReference type="Pfam" id="PF00108">
    <property type="entry name" value="Thiolase_N"/>
    <property type="match status" value="1"/>
</dbReference>
<dbReference type="SUPFAM" id="SSF53901">
    <property type="entry name" value="Thiolase-like"/>
    <property type="match status" value="2"/>
</dbReference>
<dbReference type="InterPro" id="IPR002155">
    <property type="entry name" value="Thiolase"/>
</dbReference>
<accession>A0A1F5ZAW5</accession>
<reference evidence="3 4" key="1">
    <citation type="journal article" date="2016" name="Nat. Commun.">
        <title>Thousands of microbial genomes shed light on interconnected biogeochemical processes in an aquifer system.</title>
        <authorList>
            <person name="Anantharaman K."/>
            <person name="Brown C.T."/>
            <person name="Hug L.A."/>
            <person name="Sharon I."/>
            <person name="Castelle C.J."/>
            <person name="Probst A.J."/>
            <person name="Thomas B.C."/>
            <person name="Singh A."/>
            <person name="Wilkins M.J."/>
            <person name="Karaoz U."/>
            <person name="Brodie E.L."/>
            <person name="Williams K.H."/>
            <person name="Hubbard S.S."/>
            <person name="Banfield J.F."/>
        </authorList>
    </citation>
    <scope>NUCLEOTIDE SEQUENCE [LARGE SCALE GENOMIC DNA]</scope>
</reference>
<evidence type="ECO:0000259" key="2">
    <source>
        <dbReference type="Pfam" id="PF22691"/>
    </source>
</evidence>
<dbReference type="GO" id="GO:0016747">
    <property type="term" value="F:acyltransferase activity, transferring groups other than amino-acyl groups"/>
    <property type="evidence" value="ECO:0007669"/>
    <property type="project" value="InterPro"/>
</dbReference>
<dbReference type="PIRSF" id="PIRSF000429">
    <property type="entry name" value="Ac-CoA_Ac_transf"/>
    <property type="match status" value="1"/>
</dbReference>
<gene>
    <name evidence="3" type="ORF">A2154_02230</name>
</gene>
<evidence type="ECO:0008006" key="5">
    <source>
        <dbReference type="Google" id="ProtNLM"/>
    </source>
</evidence>
<feature type="domain" description="Thiolase C-terminal" evidence="2">
    <location>
        <begin position="239"/>
        <end position="385"/>
    </location>
</feature>
<dbReference type="AlphaFoldDB" id="A0A1F5ZAW5"/>
<dbReference type="Proteomes" id="UP000176854">
    <property type="component" value="Unassembled WGS sequence"/>
</dbReference>
<evidence type="ECO:0000313" key="4">
    <source>
        <dbReference type="Proteomes" id="UP000176854"/>
    </source>
</evidence>
<dbReference type="CDD" id="cd00829">
    <property type="entry name" value="SCP-x_thiolase"/>
    <property type="match status" value="1"/>
</dbReference>
<sequence length="386" mass="40227">MRKVYIKGAATTKFGELWDSSPRQLAGAAVREALADAGMTKDSIQALFVGNMLSGILGNQEHLGAFFSEELGLAVPSCKVEGACASGGLAVHVAFLAVTSGLYETVLVLGVEKMTDHKPEDVAAALMGAGSDQERSTGITFPGLYGILARSHMEAYGTTETQLAAVSVKNHFHASLNPKAQFQKSLSIRDVLKSACVADPLKLLDCSPISDGAAAVIISRVKGQGSRVRSGVEIIASAVATDTLGLAERSSLVELKATKIAAQKAFRIAGITAADIDTAEVHDCFTIAEILALEDIGFYRKGQAAAAVTKGEVTLRSAKKVVVNTSGGLKACGHPVGATGVKQIVEVYEQLRSQADRRQVKGARFGLTHNVGGSGATAVVHILKKA</sequence>
<dbReference type="STRING" id="1798373.A2154_02230"/>
<feature type="domain" description="Thiolase N-terminal" evidence="1">
    <location>
        <begin position="4"/>
        <end position="220"/>
    </location>
</feature>
<dbReference type="PANTHER" id="PTHR42870:SF6">
    <property type="entry name" value="ACETYL-COA C-ACYLTRANSFERASE"/>
    <property type="match status" value="1"/>
</dbReference>
<evidence type="ECO:0000313" key="3">
    <source>
        <dbReference type="EMBL" id="OGG09493.1"/>
    </source>
</evidence>
<dbReference type="EMBL" id="MFJC01000020">
    <property type="protein sequence ID" value="OGG09493.1"/>
    <property type="molecule type" value="Genomic_DNA"/>
</dbReference>
<dbReference type="PANTHER" id="PTHR42870">
    <property type="entry name" value="ACETYL-COA C-ACETYLTRANSFERASE"/>
    <property type="match status" value="1"/>
</dbReference>
<dbReference type="InterPro" id="IPR020616">
    <property type="entry name" value="Thiolase_N"/>
</dbReference>
<evidence type="ECO:0000259" key="1">
    <source>
        <dbReference type="Pfam" id="PF00108"/>
    </source>
</evidence>
<dbReference type="Gene3D" id="3.40.47.10">
    <property type="match status" value="1"/>
</dbReference>
<proteinExistence type="predicted"/>
<dbReference type="InterPro" id="IPR055140">
    <property type="entry name" value="Thiolase_C_2"/>
</dbReference>
<comment type="caution">
    <text evidence="3">The sequence shown here is derived from an EMBL/GenBank/DDBJ whole genome shotgun (WGS) entry which is preliminary data.</text>
</comment>
<organism evidence="3 4">
    <name type="scientific">Candidatus Gottesmanbacteria bacterium RBG_16_43_7</name>
    <dbReference type="NCBI Taxonomy" id="1798373"/>
    <lineage>
        <taxon>Bacteria</taxon>
        <taxon>Candidatus Gottesmaniibacteriota</taxon>
    </lineage>
</organism>
<name>A0A1F5ZAW5_9BACT</name>